<evidence type="ECO:0000313" key="2">
    <source>
        <dbReference type="EMBL" id="QGZ95716.1"/>
    </source>
</evidence>
<dbReference type="KEGG" id="tsv:DSM104635_02567"/>
<protein>
    <recommendedName>
        <fullName evidence="4">Lipoprotein</fullName>
    </recommendedName>
</protein>
<feature type="chain" id="PRO_5026331182" description="Lipoprotein" evidence="1">
    <location>
        <begin position="22"/>
        <end position="208"/>
    </location>
</feature>
<reference evidence="3" key="1">
    <citation type="submission" date="2019-12" db="EMBL/GenBank/DDBJ databases">
        <title>Complete genome of Terracaulis silvestris 0127_4.</title>
        <authorList>
            <person name="Vieira S."/>
            <person name="Riedel T."/>
            <person name="Sproer C."/>
            <person name="Pascual J."/>
            <person name="Boedeker C."/>
            <person name="Overmann J."/>
        </authorList>
    </citation>
    <scope>NUCLEOTIDE SEQUENCE [LARGE SCALE GENOMIC DNA]</scope>
    <source>
        <strain evidence="3">0127_4</strain>
    </source>
</reference>
<dbReference type="Proteomes" id="UP000431269">
    <property type="component" value="Chromosome"/>
</dbReference>
<keyword evidence="3" id="KW-1185">Reference proteome</keyword>
<keyword evidence="1" id="KW-0732">Signal</keyword>
<sequence length="208" mass="22117">MLRSLGRSLIALALLALGACATPQGSSGILTSANVSVSNGRTYVLETYFAAADHAALRQTRPNGEVQISGILGTLASTSAAPDEVGGQMLRTIVLGHQFRALLLNFDAIHNNLRAGEIEDAGERRATRDGDWPYGGVSHLVLGAAPDRPTAFVFKYTGAPEIRVAFSDWREAGGETLPFHIVIDDGSNRYDYSFTVIATDAAAPDWAN</sequence>
<gene>
    <name evidence="2" type="ORF">DSM104635_02567</name>
</gene>
<proteinExistence type="predicted"/>
<dbReference type="EMBL" id="CP047045">
    <property type="protein sequence ID" value="QGZ95716.1"/>
    <property type="molecule type" value="Genomic_DNA"/>
</dbReference>
<organism evidence="2 3">
    <name type="scientific">Terricaulis silvestris</name>
    <dbReference type="NCBI Taxonomy" id="2686094"/>
    <lineage>
        <taxon>Bacteria</taxon>
        <taxon>Pseudomonadati</taxon>
        <taxon>Pseudomonadota</taxon>
        <taxon>Alphaproteobacteria</taxon>
        <taxon>Caulobacterales</taxon>
        <taxon>Caulobacteraceae</taxon>
        <taxon>Terricaulis</taxon>
    </lineage>
</organism>
<feature type="signal peptide" evidence="1">
    <location>
        <begin position="1"/>
        <end position="21"/>
    </location>
</feature>
<dbReference type="RefSeq" id="WP_158766556.1">
    <property type="nucleotide sequence ID" value="NZ_CP047045.1"/>
</dbReference>
<evidence type="ECO:0000313" key="3">
    <source>
        <dbReference type="Proteomes" id="UP000431269"/>
    </source>
</evidence>
<evidence type="ECO:0008006" key="4">
    <source>
        <dbReference type="Google" id="ProtNLM"/>
    </source>
</evidence>
<dbReference type="PROSITE" id="PS51257">
    <property type="entry name" value="PROKAR_LIPOPROTEIN"/>
    <property type="match status" value="1"/>
</dbReference>
<evidence type="ECO:0000256" key="1">
    <source>
        <dbReference type="SAM" id="SignalP"/>
    </source>
</evidence>
<accession>A0A6I6MQP3</accession>
<dbReference type="AlphaFoldDB" id="A0A6I6MQP3"/>
<name>A0A6I6MQP3_9CAUL</name>